<evidence type="ECO:0000313" key="2">
    <source>
        <dbReference type="Proteomes" id="UP000594220"/>
    </source>
</evidence>
<dbReference type="AlphaFoldDB" id="A0A7M4FRE8"/>
<reference evidence="1" key="2">
    <citation type="submission" date="2025-09" db="UniProtKB">
        <authorList>
            <consortium name="Ensembl"/>
        </authorList>
    </citation>
    <scope>IDENTIFICATION</scope>
</reference>
<evidence type="ECO:0000313" key="1">
    <source>
        <dbReference type="Ensembl" id="ENSCPRP00005027230.1"/>
    </source>
</evidence>
<organism evidence="1 2">
    <name type="scientific">Crocodylus porosus</name>
    <name type="common">Saltwater crocodile</name>
    <name type="synonym">Estuarine crocodile</name>
    <dbReference type="NCBI Taxonomy" id="8502"/>
    <lineage>
        <taxon>Eukaryota</taxon>
        <taxon>Metazoa</taxon>
        <taxon>Chordata</taxon>
        <taxon>Craniata</taxon>
        <taxon>Vertebrata</taxon>
        <taxon>Euteleostomi</taxon>
        <taxon>Archelosauria</taxon>
        <taxon>Archosauria</taxon>
        <taxon>Crocodylia</taxon>
        <taxon>Longirostres</taxon>
        <taxon>Crocodylidae</taxon>
        <taxon>Crocodylus</taxon>
    </lineage>
</organism>
<dbReference type="Proteomes" id="UP000594220">
    <property type="component" value="Unplaced"/>
</dbReference>
<proteinExistence type="predicted"/>
<protein>
    <submittedName>
        <fullName evidence="1">Uncharacterized protein</fullName>
    </submittedName>
</protein>
<name>A0A7M4FRE8_CROPO</name>
<reference evidence="1" key="1">
    <citation type="submission" date="2025-08" db="UniProtKB">
        <authorList>
            <consortium name="Ensembl"/>
        </authorList>
    </citation>
    <scope>IDENTIFICATION</scope>
</reference>
<sequence length="183" mass="20722">MSNYCKATIILDWEGLPKKLTFWQQYPNPCSKYHLTKDFMNLLNKTNMITHWIASSQLISPTLCTSTLGPQNQTITTVTWNINQTCCKRSNVYHINPDNGNWTEVRVQKFGLTGFKRNVTKISKGFKHKACYSTPLPVSFHASAQIQLCHSIVSGIRISSFPFQGSDLASSSAFKAVWFSFTD</sequence>
<accession>A0A7M4FRE8</accession>
<dbReference type="Ensembl" id="ENSCPRT00005031841.1">
    <property type="protein sequence ID" value="ENSCPRP00005027230.1"/>
    <property type="gene ID" value="ENSCPRG00005018885.1"/>
</dbReference>
<keyword evidence="2" id="KW-1185">Reference proteome</keyword>